<dbReference type="OrthoDB" id="9811542at2"/>
<dbReference type="Pfam" id="PF00486">
    <property type="entry name" value="Trans_reg_C"/>
    <property type="match status" value="1"/>
</dbReference>
<dbReference type="PROSITE" id="PS51755">
    <property type="entry name" value="OMPR_PHOB"/>
    <property type="match status" value="1"/>
</dbReference>
<evidence type="ECO:0000259" key="3">
    <source>
        <dbReference type="PROSITE" id="PS51755"/>
    </source>
</evidence>
<dbReference type="Gene3D" id="1.10.10.10">
    <property type="entry name" value="Winged helix-like DNA-binding domain superfamily/Winged helix DNA-binding domain"/>
    <property type="match status" value="1"/>
</dbReference>
<dbReference type="Pfam" id="PF25872">
    <property type="entry name" value="HTH_77"/>
    <property type="match status" value="1"/>
</dbReference>
<dbReference type="PANTHER" id="PTHR47691:SF3">
    <property type="entry name" value="HTH-TYPE TRANSCRIPTIONAL REGULATOR RV0890C-RELATED"/>
    <property type="match status" value="1"/>
</dbReference>
<dbReference type="SMART" id="SM00862">
    <property type="entry name" value="Trans_reg_C"/>
    <property type="match status" value="1"/>
</dbReference>
<dbReference type="Gene3D" id="3.40.50.300">
    <property type="entry name" value="P-loop containing nucleotide triphosphate hydrolases"/>
    <property type="match status" value="1"/>
</dbReference>
<evidence type="ECO:0000313" key="5">
    <source>
        <dbReference type="Proteomes" id="UP000580517"/>
    </source>
</evidence>
<dbReference type="SUPFAM" id="SSF52540">
    <property type="entry name" value="P-loop containing nucleoside triphosphate hydrolases"/>
    <property type="match status" value="1"/>
</dbReference>
<reference evidence="4 5" key="1">
    <citation type="submission" date="2020-07" db="EMBL/GenBank/DDBJ databases">
        <title>Taxonomic revisions and descriptions of new bacterial species based on genomic comparisons in the high-G+C-content subgroup of the family Alcaligenaceae.</title>
        <authorList>
            <person name="Szabo A."/>
            <person name="Felfoldi T."/>
        </authorList>
    </citation>
    <scope>NUCLEOTIDE SEQUENCE [LARGE SCALE GENOMIC DNA]</scope>
    <source>
        <strain evidence="4 5">DSM 25264</strain>
    </source>
</reference>
<feature type="domain" description="OmpR/PhoB-type" evidence="3">
    <location>
        <begin position="12"/>
        <end position="113"/>
    </location>
</feature>
<name>A0A853F911_9BURK</name>
<proteinExistence type="predicted"/>
<evidence type="ECO:0000313" key="4">
    <source>
        <dbReference type="EMBL" id="NYT36573.1"/>
    </source>
</evidence>
<gene>
    <name evidence="4" type="ORF">H0A68_06790</name>
</gene>
<dbReference type="InterPro" id="IPR027417">
    <property type="entry name" value="P-loop_NTPase"/>
</dbReference>
<dbReference type="PRINTS" id="PR00364">
    <property type="entry name" value="DISEASERSIST"/>
</dbReference>
<feature type="DNA-binding region" description="OmpR/PhoB-type" evidence="2">
    <location>
        <begin position="12"/>
        <end position="113"/>
    </location>
</feature>
<dbReference type="CDD" id="cd00383">
    <property type="entry name" value="trans_reg_C"/>
    <property type="match status" value="1"/>
</dbReference>
<comment type="caution">
    <text evidence="4">The sequence shown here is derived from an EMBL/GenBank/DDBJ whole genome shotgun (WGS) entry which is preliminary data.</text>
</comment>
<organism evidence="4 5">
    <name type="scientific">Allopusillimonas soli</name>
    <dbReference type="NCBI Taxonomy" id="659016"/>
    <lineage>
        <taxon>Bacteria</taxon>
        <taxon>Pseudomonadati</taxon>
        <taxon>Pseudomonadota</taxon>
        <taxon>Betaproteobacteria</taxon>
        <taxon>Burkholderiales</taxon>
        <taxon>Alcaligenaceae</taxon>
        <taxon>Allopusillimonas</taxon>
    </lineage>
</organism>
<dbReference type="PANTHER" id="PTHR47691">
    <property type="entry name" value="REGULATOR-RELATED"/>
    <property type="match status" value="1"/>
</dbReference>
<dbReference type="SUPFAM" id="SSF46894">
    <property type="entry name" value="C-terminal effector domain of the bipartite response regulators"/>
    <property type="match status" value="1"/>
</dbReference>
<accession>A0A853F911</accession>
<dbReference type="InterPro" id="IPR058852">
    <property type="entry name" value="HTH_77"/>
</dbReference>
<dbReference type="GO" id="GO:0000160">
    <property type="term" value="P:phosphorelay signal transduction system"/>
    <property type="evidence" value="ECO:0007669"/>
    <property type="project" value="InterPro"/>
</dbReference>
<dbReference type="InterPro" id="IPR001867">
    <property type="entry name" value="OmpR/PhoB-type_DNA-bd"/>
</dbReference>
<dbReference type="GO" id="GO:0003677">
    <property type="term" value="F:DNA binding"/>
    <property type="evidence" value="ECO:0007669"/>
    <property type="project" value="UniProtKB-UniRule"/>
</dbReference>
<dbReference type="AlphaFoldDB" id="A0A853F911"/>
<protein>
    <submittedName>
        <fullName evidence="4">Winged helix-turn-helix domain-containing protein</fullName>
    </submittedName>
</protein>
<dbReference type="GO" id="GO:0006355">
    <property type="term" value="P:regulation of DNA-templated transcription"/>
    <property type="evidence" value="ECO:0007669"/>
    <property type="project" value="InterPro"/>
</dbReference>
<evidence type="ECO:0000256" key="2">
    <source>
        <dbReference type="PROSITE-ProRule" id="PRU01091"/>
    </source>
</evidence>
<evidence type="ECO:0000256" key="1">
    <source>
        <dbReference type="ARBA" id="ARBA00023125"/>
    </source>
</evidence>
<dbReference type="InterPro" id="IPR036388">
    <property type="entry name" value="WH-like_DNA-bd_sf"/>
</dbReference>
<keyword evidence="5" id="KW-1185">Reference proteome</keyword>
<dbReference type="InterPro" id="IPR049945">
    <property type="entry name" value="AAA_22"/>
</dbReference>
<sequence length="945" mass="102742">MPPEQDDTANNDEAWQFGSFVIWAQQRRVELAGRPIRLGPRSFDLLLFLVKRAGEFVDNRELLSGVWSGVVVEEASVRVHVSLIRKALGVPGERDGCWEWISNVPLHGYRFNGRLTRRHTAANTASGTVELPNESAFGRLPARMTPLVGREAEVKQTLSLIARHRLITVVGSGGIGKTSVALCTAARYRDETNTSVGFADLSPLVSSAHVPDAIARALGVSADLPDTLRAIIHVLEGRDILLLVDNCEHVVDRLAETLSLLLSSLPGLRVLATSREPLRLLGECVFRLPALALPDGHQASLEQLVRWPSVELLVARAQAAGAGRFHEDDARPLAKISRQLQGVPLAIELVAARLGTQSAADLAARLDDHLRMLSIANRGAADRHRSLAAALDWSMALLDQRESRMLRALAIFRGAFDTEGALALLMGESDPDDALDALASLVDKSLVMYDMAAQAAPYRLLDTTRAYAASLAAQYGEQDSLTHRHAAYMLDAMRAANIELPSLTEQSWGKRHIHRLDDLRFALRNCLSVSADAPMAASLVVASGPLWFQVSQLAEYRDSIVAALAALDTQGEGETEMKASLATTLLVAMLHTNGSDPGLAAVCDRAIAGAQTAGLRVLELQARWGRCTYDMFRGAYASALGHADKLQQVVQSWSDQAALNLAHRTSAMACHFAGEFELSRQHSEAALRMGESGGRTQTNMVGVDPAVAAKALFARTLWLQGHTGLALETATDAVARALVSRHTLSLCAALYGACPVALWSEEIDLARHWVGLMKDEARRRGLAGWLRFADWFHQGLLSATGNSRNYVLGVLDLLPGYDPPHQEMLLTFNVAWLTASLVDRAKAGEAEWCAAEILRGQGQRHLEEGDDTAAEASLRRAVHIARRQGARAWERRAAHDLARLLLARGDPRQAAQLIQDTCGSIFHTNDDRMLERLAGLHQRACAAIS</sequence>
<dbReference type="InterPro" id="IPR016032">
    <property type="entry name" value="Sig_transdc_resp-reg_C-effctor"/>
</dbReference>
<dbReference type="EMBL" id="JACCEW010000002">
    <property type="protein sequence ID" value="NYT36573.1"/>
    <property type="molecule type" value="Genomic_DNA"/>
</dbReference>
<dbReference type="Proteomes" id="UP000580517">
    <property type="component" value="Unassembled WGS sequence"/>
</dbReference>
<dbReference type="GO" id="GO:0016887">
    <property type="term" value="F:ATP hydrolysis activity"/>
    <property type="evidence" value="ECO:0007669"/>
    <property type="project" value="InterPro"/>
</dbReference>
<keyword evidence="1 2" id="KW-0238">DNA-binding</keyword>
<dbReference type="Pfam" id="PF13401">
    <property type="entry name" value="AAA_22"/>
    <property type="match status" value="1"/>
</dbReference>